<evidence type="ECO:0000313" key="3">
    <source>
        <dbReference type="EMBL" id="RGC18605.1"/>
    </source>
</evidence>
<comment type="caution">
    <text evidence="3">The sequence shown here is derived from an EMBL/GenBank/DDBJ whole genome shotgun (WGS) entry which is preliminary data.</text>
</comment>
<dbReference type="InterPro" id="IPR002178">
    <property type="entry name" value="PTS_EIIA_type-2_dom"/>
</dbReference>
<dbReference type="RefSeq" id="WP_117441847.1">
    <property type="nucleotide sequence ID" value="NZ_JAJFEN010000008.1"/>
</dbReference>
<dbReference type="SUPFAM" id="SSF55804">
    <property type="entry name" value="Phoshotransferase/anion transport protein"/>
    <property type="match status" value="1"/>
</dbReference>
<gene>
    <name evidence="3" type="ORF">DXA38_02615</name>
</gene>
<proteinExistence type="predicted"/>
<keyword evidence="1" id="KW-1133">Transmembrane helix</keyword>
<organism evidence="3 4">
    <name type="scientific">Clostridium innocuum</name>
    <dbReference type="NCBI Taxonomy" id="1522"/>
    <lineage>
        <taxon>Bacteria</taxon>
        <taxon>Bacillati</taxon>
        <taxon>Bacillota</taxon>
        <taxon>Clostridia</taxon>
        <taxon>Eubacteriales</taxon>
        <taxon>Clostridiaceae</taxon>
        <taxon>Clostridium</taxon>
    </lineage>
</organism>
<dbReference type="OrthoDB" id="3175596at2"/>
<dbReference type="AlphaFoldDB" id="A0A3E2W3C5"/>
<protein>
    <recommendedName>
        <fullName evidence="2">PTS EIIA type-2 domain-containing protein</fullName>
    </recommendedName>
</protein>
<feature type="transmembrane region" description="Helical" evidence="1">
    <location>
        <begin position="110"/>
        <end position="130"/>
    </location>
</feature>
<dbReference type="PROSITE" id="PS51094">
    <property type="entry name" value="PTS_EIIA_TYPE_2"/>
    <property type="match status" value="1"/>
</dbReference>
<accession>A0A3E2W3C5</accession>
<dbReference type="Pfam" id="PF00359">
    <property type="entry name" value="PTS_EIIA_2"/>
    <property type="match status" value="1"/>
</dbReference>
<dbReference type="EMBL" id="QVEV01000002">
    <property type="protein sequence ID" value="RGC18605.1"/>
    <property type="molecule type" value="Genomic_DNA"/>
</dbReference>
<evidence type="ECO:0000259" key="2">
    <source>
        <dbReference type="PROSITE" id="PS51094"/>
    </source>
</evidence>
<evidence type="ECO:0000313" key="4">
    <source>
        <dbReference type="Proteomes" id="UP000260025"/>
    </source>
</evidence>
<dbReference type="InterPro" id="IPR016152">
    <property type="entry name" value="PTrfase/Anion_transptr"/>
</dbReference>
<reference evidence="3 4" key="1">
    <citation type="submission" date="2018-08" db="EMBL/GenBank/DDBJ databases">
        <title>A genome reference for cultivated species of the human gut microbiota.</title>
        <authorList>
            <person name="Zou Y."/>
            <person name="Xue W."/>
            <person name="Luo G."/>
        </authorList>
    </citation>
    <scope>NUCLEOTIDE SEQUENCE [LARGE SCALE GENOMIC DNA]</scope>
    <source>
        <strain evidence="3 4">OF01-2LB</strain>
    </source>
</reference>
<dbReference type="Gene3D" id="3.40.930.10">
    <property type="entry name" value="Mannitol-specific EII, Chain A"/>
    <property type="match status" value="1"/>
</dbReference>
<sequence>MTQSVISLGSANHVFTDHVLIREKLSITSFHNGVVIPHALYLNARKSFISFLLLDTQDAILRNDFFLVIADPDQNYNPDLILIPFNQIVELLSWPAVIQKLANVSTYAKLLRVITAKELILIIAFIIMPLNYKLYS</sequence>
<evidence type="ECO:0000256" key="1">
    <source>
        <dbReference type="SAM" id="Phobius"/>
    </source>
</evidence>
<keyword evidence="1" id="KW-0812">Transmembrane</keyword>
<keyword evidence="1" id="KW-0472">Membrane</keyword>
<dbReference type="Proteomes" id="UP000260025">
    <property type="component" value="Unassembled WGS sequence"/>
</dbReference>
<feature type="domain" description="PTS EIIA type-2" evidence="2">
    <location>
        <begin position="1"/>
        <end position="117"/>
    </location>
</feature>
<name>A0A3E2W3C5_CLOIN</name>